<evidence type="ECO:0000313" key="2">
    <source>
        <dbReference type="EnsemblPlants" id="ONIVA01G45440.1"/>
    </source>
</evidence>
<feature type="region of interest" description="Disordered" evidence="1">
    <location>
        <begin position="18"/>
        <end position="59"/>
    </location>
</feature>
<dbReference type="Gramene" id="ONIVA01G45440.1">
    <property type="protein sequence ID" value="ONIVA01G45440.1"/>
    <property type="gene ID" value="ONIVA01G45440"/>
</dbReference>
<reference evidence="2" key="2">
    <citation type="submission" date="2018-04" db="EMBL/GenBank/DDBJ databases">
        <title>OnivRS2 (Oryza nivara Reference Sequence Version 2).</title>
        <authorList>
            <person name="Zhang J."/>
            <person name="Kudrna D."/>
            <person name="Lee S."/>
            <person name="Talag J."/>
            <person name="Rajasekar S."/>
            <person name="Welchert J."/>
            <person name="Hsing Y.-I."/>
            <person name="Wing R.A."/>
        </authorList>
    </citation>
    <scope>NUCLEOTIDE SEQUENCE [LARGE SCALE GENOMIC DNA]</scope>
</reference>
<protein>
    <submittedName>
        <fullName evidence="2">Uncharacterized protein</fullName>
    </submittedName>
</protein>
<name>A0A0E0FX07_ORYNI</name>
<reference evidence="2" key="1">
    <citation type="submission" date="2015-04" db="UniProtKB">
        <authorList>
            <consortium name="EnsemblPlants"/>
        </authorList>
    </citation>
    <scope>IDENTIFICATION</scope>
    <source>
        <strain evidence="2">SL10</strain>
    </source>
</reference>
<evidence type="ECO:0000313" key="3">
    <source>
        <dbReference type="Proteomes" id="UP000006591"/>
    </source>
</evidence>
<dbReference type="Proteomes" id="UP000006591">
    <property type="component" value="Chromosome 1"/>
</dbReference>
<dbReference type="HOGENOM" id="CLU_2310716_0_0_1"/>
<accession>A0A0E0FX07</accession>
<sequence length="100" mass="10568">MGLMLACKFIWAGNEETFPFPAPQTEAHQAAESNPSRRSEPSDPSPAPHPSARCAPATRGSWAAAAINPNHSFSHLLPSPRSSPSAAAAAEQQQQASDMF</sequence>
<organism evidence="2">
    <name type="scientific">Oryza nivara</name>
    <name type="common">Indian wild rice</name>
    <name type="synonym">Oryza sativa f. spontanea</name>
    <dbReference type="NCBI Taxonomy" id="4536"/>
    <lineage>
        <taxon>Eukaryota</taxon>
        <taxon>Viridiplantae</taxon>
        <taxon>Streptophyta</taxon>
        <taxon>Embryophyta</taxon>
        <taxon>Tracheophyta</taxon>
        <taxon>Spermatophyta</taxon>
        <taxon>Magnoliopsida</taxon>
        <taxon>Liliopsida</taxon>
        <taxon>Poales</taxon>
        <taxon>Poaceae</taxon>
        <taxon>BOP clade</taxon>
        <taxon>Oryzoideae</taxon>
        <taxon>Oryzeae</taxon>
        <taxon>Oryzinae</taxon>
        <taxon>Oryza</taxon>
    </lineage>
</organism>
<keyword evidence="3" id="KW-1185">Reference proteome</keyword>
<feature type="compositionally biased region" description="Low complexity" evidence="1">
    <location>
        <begin position="78"/>
        <end position="100"/>
    </location>
</feature>
<evidence type="ECO:0000256" key="1">
    <source>
        <dbReference type="SAM" id="MobiDB-lite"/>
    </source>
</evidence>
<dbReference type="EnsemblPlants" id="ONIVA01G45440.1">
    <property type="protein sequence ID" value="ONIVA01G45440.1"/>
    <property type="gene ID" value="ONIVA01G45440"/>
</dbReference>
<proteinExistence type="predicted"/>
<dbReference type="OMA" id="WAGNEET"/>
<dbReference type="AlphaFoldDB" id="A0A0E0FX07"/>
<feature type="region of interest" description="Disordered" evidence="1">
    <location>
        <begin position="71"/>
        <end position="100"/>
    </location>
</feature>